<dbReference type="InterPro" id="IPR036249">
    <property type="entry name" value="Thioredoxin-like_sf"/>
</dbReference>
<reference evidence="2" key="1">
    <citation type="submission" date="2021-02" db="EMBL/GenBank/DDBJ databases">
        <authorList>
            <person name="Nowell W R."/>
        </authorList>
    </citation>
    <scope>NUCLEOTIDE SEQUENCE</scope>
</reference>
<evidence type="ECO:0000259" key="1">
    <source>
        <dbReference type="Pfam" id="PF01323"/>
    </source>
</evidence>
<evidence type="ECO:0000313" key="4">
    <source>
        <dbReference type="Proteomes" id="UP000663854"/>
    </source>
</evidence>
<proteinExistence type="predicted"/>
<dbReference type="AlphaFoldDB" id="A0A815C8M6"/>
<comment type="caution">
    <text evidence="2">The sequence shown here is derived from an EMBL/GenBank/DDBJ whole genome shotgun (WGS) entry which is preliminary data.</text>
</comment>
<accession>A0A815C8M6</accession>
<evidence type="ECO:0000313" key="2">
    <source>
        <dbReference type="EMBL" id="CAF1283901.1"/>
    </source>
</evidence>
<dbReference type="InterPro" id="IPR001853">
    <property type="entry name" value="DSBA-like_thioredoxin_dom"/>
</dbReference>
<dbReference type="EMBL" id="CAJNOL010003424">
    <property type="protein sequence ID" value="CAF1562059.1"/>
    <property type="molecule type" value="Genomic_DNA"/>
</dbReference>
<gene>
    <name evidence="3" type="ORF">JXQ802_LOCUS44438</name>
    <name evidence="2" type="ORF">PYM288_LOCUS29028</name>
</gene>
<evidence type="ECO:0000313" key="5">
    <source>
        <dbReference type="Proteomes" id="UP000663870"/>
    </source>
</evidence>
<dbReference type="Proteomes" id="UP000663870">
    <property type="component" value="Unassembled WGS sequence"/>
</dbReference>
<dbReference type="SUPFAM" id="SSF52833">
    <property type="entry name" value="Thioredoxin-like"/>
    <property type="match status" value="1"/>
</dbReference>
<keyword evidence="5" id="KW-1185">Reference proteome</keyword>
<feature type="domain" description="DSBA-like thioredoxin" evidence="1">
    <location>
        <begin position="99"/>
        <end position="144"/>
    </location>
</feature>
<dbReference type="Proteomes" id="UP000663854">
    <property type="component" value="Unassembled WGS sequence"/>
</dbReference>
<dbReference type="EMBL" id="CAJNOH010002275">
    <property type="protein sequence ID" value="CAF1283901.1"/>
    <property type="molecule type" value="Genomic_DNA"/>
</dbReference>
<sequence>MLLSQVDADINLGVGVAFEPALQLEKEYPIQLSFIPWPFRVEEYFGGNLQERNKLNWNKVRYGYMDVRRFANEHGLIIRGPQRIFDSRLSLMGDFQTSANNQGQQDYLNAQNEADQDSVFGVPTFIIRGELFFGNDRISWAKNRLDSLKLHDT</sequence>
<protein>
    <recommendedName>
        <fullName evidence="1">DSBA-like thioredoxin domain-containing protein</fullName>
    </recommendedName>
</protein>
<dbReference type="GO" id="GO:0016491">
    <property type="term" value="F:oxidoreductase activity"/>
    <property type="evidence" value="ECO:0007669"/>
    <property type="project" value="InterPro"/>
</dbReference>
<name>A0A815C8M6_9BILA</name>
<dbReference type="Gene3D" id="3.40.30.10">
    <property type="entry name" value="Glutaredoxin"/>
    <property type="match status" value="1"/>
</dbReference>
<evidence type="ECO:0000313" key="3">
    <source>
        <dbReference type="EMBL" id="CAF1562059.1"/>
    </source>
</evidence>
<dbReference type="Pfam" id="PF01323">
    <property type="entry name" value="DSBA"/>
    <property type="match status" value="1"/>
</dbReference>
<organism evidence="2 4">
    <name type="scientific">Rotaria sordida</name>
    <dbReference type="NCBI Taxonomy" id="392033"/>
    <lineage>
        <taxon>Eukaryota</taxon>
        <taxon>Metazoa</taxon>
        <taxon>Spiralia</taxon>
        <taxon>Gnathifera</taxon>
        <taxon>Rotifera</taxon>
        <taxon>Eurotatoria</taxon>
        <taxon>Bdelloidea</taxon>
        <taxon>Philodinida</taxon>
        <taxon>Philodinidae</taxon>
        <taxon>Rotaria</taxon>
    </lineage>
</organism>